<sequence>MPALNVEFSEAELEALRAIATERGVTLKALVREATTADIERHRALKEGAQVFRTFFERHAEEFAAAFPDDEQQLPGTGTQAA</sequence>
<dbReference type="Proteomes" id="UP001183388">
    <property type="component" value="Unassembled WGS sequence"/>
</dbReference>
<evidence type="ECO:0008006" key="3">
    <source>
        <dbReference type="Google" id="ProtNLM"/>
    </source>
</evidence>
<organism evidence="1 2">
    <name type="scientific">Streptomyces boetiae</name>
    <dbReference type="NCBI Taxonomy" id="3075541"/>
    <lineage>
        <taxon>Bacteria</taxon>
        <taxon>Bacillati</taxon>
        <taxon>Actinomycetota</taxon>
        <taxon>Actinomycetes</taxon>
        <taxon>Kitasatosporales</taxon>
        <taxon>Streptomycetaceae</taxon>
        <taxon>Streptomyces</taxon>
    </lineage>
</organism>
<dbReference type="EMBL" id="JAVREN010000062">
    <property type="protein sequence ID" value="MDT0310248.1"/>
    <property type="molecule type" value="Genomic_DNA"/>
</dbReference>
<proteinExistence type="predicted"/>
<gene>
    <name evidence="1" type="ORF">RM780_25320</name>
</gene>
<name>A0ABU2LF78_9ACTN</name>
<evidence type="ECO:0000313" key="1">
    <source>
        <dbReference type="EMBL" id="MDT0310248.1"/>
    </source>
</evidence>
<comment type="caution">
    <text evidence="1">The sequence shown here is derived from an EMBL/GenBank/DDBJ whole genome shotgun (WGS) entry which is preliminary data.</text>
</comment>
<evidence type="ECO:0000313" key="2">
    <source>
        <dbReference type="Proteomes" id="UP001183388"/>
    </source>
</evidence>
<protein>
    <recommendedName>
        <fullName evidence="3">Ribbon-helix-helix protein CopG domain-containing protein</fullName>
    </recommendedName>
</protein>
<keyword evidence="2" id="KW-1185">Reference proteome</keyword>
<accession>A0ABU2LF78</accession>
<reference evidence="2" key="1">
    <citation type="submission" date="2023-07" db="EMBL/GenBank/DDBJ databases">
        <title>30 novel species of actinomycetes from the DSMZ collection.</title>
        <authorList>
            <person name="Nouioui I."/>
        </authorList>
    </citation>
    <scope>NUCLEOTIDE SEQUENCE [LARGE SCALE GENOMIC DNA]</scope>
    <source>
        <strain evidence="2">DSM 44917</strain>
    </source>
</reference>
<dbReference type="RefSeq" id="WP_311633219.1">
    <property type="nucleotide sequence ID" value="NZ_JAVREN010000062.1"/>
</dbReference>